<protein>
    <recommendedName>
        <fullName evidence="5">hydroxymethylbilane synthase</fullName>
        <ecNumber evidence="5">2.5.1.61</ecNumber>
    </recommendedName>
    <alternativeName>
        <fullName evidence="8">Hydroxymethylbilane synthase</fullName>
    </alternativeName>
</protein>
<comment type="cofactor">
    <cofactor evidence="1">
        <name>dipyrromethane</name>
        <dbReference type="ChEBI" id="CHEBI:60342"/>
    </cofactor>
</comment>
<reference evidence="12" key="1">
    <citation type="journal article" date="2013" name="Genome Biol.">
        <title>Draft genome of the mountain pine beetle, Dendroctonus ponderosae Hopkins, a major forest pest.</title>
        <authorList>
            <person name="Keeling C.I."/>
            <person name="Yuen M.M."/>
            <person name="Liao N.Y."/>
            <person name="Docking T.R."/>
            <person name="Chan S.K."/>
            <person name="Taylor G.A."/>
            <person name="Palmquist D.L."/>
            <person name="Jackman S.D."/>
            <person name="Nguyen A."/>
            <person name="Li M."/>
            <person name="Henderson H."/>
            <person name="Janes J.K."/>
            <person name="Zhao Y."/>
            <person name="Pandoh P."/>
            <person name="Moore R."/>
            <person name="Sperling F.A."/>
            <person name="Huber D.P."/>
            <person name="Birol I."/>
            <person name="Jones S.J."/>
            <person name="Bohlmann J."/>
        </authorList>
    </citation>
    <scope>NUCLEOTIDE SEQUENCE</scope>
</reference>
<evidence type="ECO:0000259" key="9">
    <source>
        <dbReference type="Pfam" id="PF01379"/>
    </source>
</evidence>
<evidence type="ECO:0000256" key="6">
    <source>
        <dbReference type="ARBA" id="ARBA00022679"/>
    </source>
</evidence>
<comment type="similarity">
    <text evidence="4">Belongs to the HMBS family.</text>
</comment>
<dbReference type="Pfam" id="PF03900">
    <property type="entry name" value="Porphobil_deamC"/>
    <property type="match status" value="1"/>
</dbReference>
<dbReference type="KEGG" id="dpa:109544860"/>
<dbReference type="Gene3D" id="3.40.190.10">
    <property type="entry name" value="Periplasmic binding protein-like II"/>
    <property type="match status" value="2"/>
</dbReference>
<dbReference type="InterPro" id="IPR036803">
    <property type="entry name" value="Porphobilinogen_deaminase_C_sf"/>
</dbReference>
<dbReference type="FunFam" id="3.40.190.10:FF:000004">
    <property type="entry name" value="Porphobilinogen deaminase"/>
    <property type="match status" value="1"/>
</dbReference>
<proteinExistence type="inferred from homology"/>
<evidence type="ECO:0000313" key="12">
    <source>
        <dbReference type="Proteomes" id="UP000019118"/>
    </source>
</evidence>
<evidence type="ECO:0000256" key="1">
    <source>
        <dbReference type="ARBA" id="ARBA00001916"/>
    </source>
</evidence>
<dbReference type="Pfam" id="PF01379">
    <property type="entry name" value="Porphobil_deam"/>
    <property type="match status" value="1"/>
</dbReference>
<dbReference type="EnsemblMetazoa" id="XM_019915240.1">
    <property type="protein sequence ID" value="XP_019770799.1"/>
    <property type="gene ID" value="LOC109544860"/>
</dbReference>
<accession>A0AAR5QC50</accession>
<evidence type="ECO:0000256" key="2">
    <source>
        <dbReference type="ARBA" id="ARBA00002869"/>
    </source>
</evidence>
<dbReference type="PANTHER" id="PTHR11557:SF0">
    <property type="entry name" value="PORPHOBILINOGEN DEAMINASE"/>
    <property type="match status" value="1"/>
</dbReference>
<dbReference type="GO" id="GO:0004418">
    <property type="term" value="F:hydroxymethylbilane synthase activity"/>
    <property type="evidence" value="ECO:0007669"/>
    <property type="project" value="UniProtKB-EC"/>
</dbReference>
<name>A0AAR5QC50_DENPD</name>
<dbReference type="SUPFAM" id="SSF54782">
    <property type="entry name" value="Porphobilinogen deaminase (hydroxymethylbilane synthase), C-terminal domain"/>
    <property type="match status" value="1"/>
</dbReference>
<evidence type="ECO:0000256" key="5">
    <source>
        <dbReference type="ARBA" id="ARBA00012655"/>
    </source>
</evidence>
<dbReference type="InterPro" id="IPR022417">
    <property type="entry name" value="Porphobilin_deaminase_N"/>
</dbReference>
<keyword evidence="6" id="KW-0808">Transferase</keyword>
<evidence type="ECO:0000256" key="8">
    <source>
        <dbReference type="ARBA" id="ARBA00033064"/>
    </source>
</evidence>
<dbReference type="InterPro" id="IPR000860">
    <property type="entry name" value="HemC"/>
</dbReference>
<sequence length="486" mass="52893">MTNDLKFRVGSRKSELALIQTKHVIGLLKQFHPDREFEIVTMTTLGDQILDIPLPKIGEKSLFTKELESALSAGLVDFIVHSLKDLPTSLPNGMAIGATLSRENPRDALVLQKDIKHHTLATLPEGSVIGTSSLRRTAQLAKKYPHLKVENIRGNLNTRLKKLDDLGKYHAIILASAGLNRIGWTNRISKMLNADDFLYAVGQGAIAVECRANDEKTIKLLEPLYDLQTALRVIAERSFLKTLGGGCSAPVAVTSDLKMIEEKQVQIALKGAVWSLDGAEEIVDEVVGVLPVLSKIRCAECPYINSDNEIKDIECCAVCPMKTSPTEPLPKKKRIEVPSELFNDDPHEKCPVAMPIGSDFMGECPFLQGDIKDFVGHPPLNGATVETLKSGFNVCPVLKNLKAVAALRKSTETPLINGNGDKIGDNNEHLFVGLVGHKDASPSSLRKAVELGETLAKKLIEKGALAVMTEAQNTVHSQISQVVAQC</sequence>
<dbReference type="PRINTS" id="PR00151">
    <property type="entry name" value="PORPHBDMNASE"/>
</dbReference>
<evidence type="ECO:0000256" key="7">
    <source>
        <dbReference type="ARBA" id="ARBA00023244"/>
    </source>
</evidence>
<reference evidence="11" key="2">
    <citation type="submission" date="2024-08" db="UniProtKB">
        <authorList>
            <consortium name="EnsemblMetazoa"/>
        </authorList>
    </citation>
    <scope>IDENTIFICATION</scope>
</reference>
<dbReference type="AlphaFoldDB" id="A0AAR5QC50"/>
<dbReference type="Gene3D" id="3.30.160.40">
    <property type="entry name" value="Porphobilinogen deaminase, C-terminal domain"/>
    <property type="match status" value="1"/>
</dbReference>
<dbReference type="FunFam" id="3.40.190.10:FF:000005">
    <property type="entry name" value="Porphobilinogen deaminase"/>
    <property type="match status" value="1"/>
</dbReference>
<dbReference type="PROSITE" id="PS00533">
    <property type="entry name" value="PORPHOBILINOGEN_DEAM"/>
    <property type="match status" value="1"/>
</dbReference>
<organism evidence="11 12">
    <name type="scientific">Dendroctonus ponderosae</name>
    <name type="common">Mountain pine beetle</name>
    <dbReference type="NCBI Taxonomy" id="77166"/>
    <lineage>
        <taxon>Eukaryota</taxon>
        <taxon>Metazoa</taxon>
        <taxon>Ecdysozoa</taxon>
        <taxon>Arthropoda</taxon>
        <taxon>Hexapoda</taxon>
        <taxon>Insecta</taxon>
        <taxon>Pterygota</taxon>
        <taxon>Neoptera</taxon>
        <taxon>Endopterygota</taxon>
        <taxon>Coleoptera</taxon>
        <taxon>Polyphaga</taxon>
        <taxon>Cucujiformia</taxon>
        <taxon>Curculionidae</taxon>
        <taxon>Scolytinae</taxon>
        <taxon>Dendroctonus</taxon>
    </lineage>
</organism>
<keyword evidence="12" id="KW-1185">Reference proteome</keyword>
<evidence type="ECO:0000256" key="4">
    <source>
        <dbReference type="ARBA" id="ARBA00005638"/>
    </source>
</evidence>
<dbReference type="Proteomes" id="UP000019118">
    <property type="component" value="Unassembled WGS sequence"/>
</dbReference>
<dbReference type="GO" id="GO:0005737">
    <property type="term" value="C:cytoplasm"/>
    <property type="evidence" value="ECO:0007669"/>
    <property type="project" value="TreeGrafter"/>
</dbReference>
<dbReference type="InterPro" id="IPR022418">
    <property type="entry name" value="Porphobilinogen_deaminase_C"/>
</dbReference>
<dbReference type="CDD" id="cd13645">
    <property type="entry name" value="PBP2_HuPBGD_like"/>
    <property type="match status" value="1"/>
</dbReference>
<feature type="domain" description="Porphobilinogen deaminase N-terminal" evidence="9">
    <location>
        <begin position="7"/>
        <end position="218"/>
    </location>
</feature>
<evidence type="ECO:0000256" key="3">
    <source>
        <dbReference type="ARBA" id="ARBA00004735"/>
    </source>
</evidence>
<evidence type="ECO:0000259" key="10">
    <source>
        <dbReference type="Pfam" id="PF03900"/>
    </source>
</evidence>
<comment type="function">
    <text evidence="2">Tetrapolymerization of the monopyrrole PBG into the hydroxymethylbilane pre-uroporphyrinogen in several discrete steps.</text>
</comment>
<keyword evidence="7" id="KW-0627">Porphyrin biosynthesis</keyword>
<dbReference type="HAMAP" id="MF_00260">
    <property type="entry name" value="Porphobil_deam"/>
    <property type="match status" value="1"/>
</dbReference>
<dbReference type="SUPFAM" id="SSF53850">
    <property type="entry name" value="Periplasmic binding protein-like II"/>
    <property type="match status" value="1"/>
</dbReference>
<dbReference type="PANTHER" id="PTHR11557">
    <property type="entry name" value="PORPHOBILINOGEN DEAMINASE"/>
    <property type="match status" value="1"/>
</dbReference>
<evidence type="ECO:0000313" key="11">
    <source>
        <dbReference type="EnsemblMetazoa" id="XP_019770798.1"/>
    </source>
</evidence>
<dbReference type="InterPro" id="IPR022419">
    <property type="entry name" value="Porphobilin_deaminase_cofac_BS"/>
</dbReference>
<dbReference type="GeneID" id="109544860"/>
<dbReference type="GO" id="GO:0006783">
    <property type="term" value="P:heme biosynthetic process"/>
    <property type="evidence" value="ECO:0007669"/>
    <property type="project" value="TreeGrafter"/>
</dbReference>
<dbReference type="NCBIfam" id="TIGR00212">
    <property type="entry name" value="hemC"/>
    <property type="match status" value="1"/>
</dbReference>
<feature type="domain" description="Porphobilinogen deaminase C-terminal" evidence="10">
    <location>
        <begin position="231"/>
        <end position="287"/>
    </location>
</feature>
<dbReference type="EC" id="2.5.1.61" evidence="5"/>
<dbReference type="EnsemblMetazoa" id="XM_019915239.1">
    <property type="protein sequence ID" value="XP_019770798.1"/>
    <property type="gene ID" value="LOC109544860"/>
</dbReference>
<comment type="pathway">
    <text evidence="3">Porphyrin-containing compound metabolism; protoporphyrin-IX biosynthesis; coproporphyrinogen-III from 5-aminolevulinate: step 2/4.</text>
</comment>